<feature type="non-terminal residue" evidence="1">
    <location>
        <position position="1"/>
    </location>
</feature>
<dbReference type="Proteomes" id="UP000242381">
    <property type="component" value="Unassembled WGS sequence"/>
</dbReference>
<evidence type="ECO:0000313" key="2">
    <source>
        <dbReference type="Proteomes" id="UP000242381"/>
    </source>
</evidence>
<feature type="non-terminal residue" evidence="1">
    <location>
        <position position="59"/>
    </location>
</feature>
<accession>A0A1X0S4U5</accession>
<organism evidence="1 2">
    <name type="scientific">Rhizopus microsporus</name>
    <dbReference type="NCBI Taxonomy" id="58291"/>
    <lineage>
        <taxon>Eukaryota</taxon>
        <taxon>Fungi</taxon>
        <taxon>Fungi incertae sedis</taxon>
        <taxon>Mucoromycota</taxon>
        <taxon>Mucoromycotina</taxon>
        <taxon>Mucoromycetes</taxon>
        <taxon>Mucorales</taxon>
        <taxon>Mucorineae</taxon>
        <taxon>Rhizopodaceae</taxon>
        <taxon>Rhizopus</taxon>
    </lineage>
</organism>
<gene>
    <name evidence="1" type="ORF">BCV71DRAFT_158884</name>
</gene>
<proteinExistence type="predicted"/>
<dbReference type="AlphaFoldDB" id="A0A1X0S4U5"/>
<sequence length="59" mass="6668">EVSGVFKNIDITKLNFNHHKDMLVDLLMLKTVASKLKYASVDVFQKLKILFVHAAGKPI</sequence>
<dbReference type="EMBL" id="KV921313">
    <property type="protein sequence ID" value="ORE19286.1"/>
    <property type="molecule type" value="Genomic_DNA"/>
</dbReference>
<reference evidence="1 2" key="1">
    <citation type="journal article" date="2016" name="Proc. Natl. Acad. Sci. U.S.A.">
        <title>Lipid metabolic changes in an early divergent fungus govern the establishment of a mutualistic symbiosis with endobacteria.</title>
        <authorList>
            <person name="Lastovetsky O.A."/>
            <person name="Gaspar M.L."/>
            <person name="Mondo S.J."/>
            <person name="LaButti K.M."/>
            <person name="Sandor L."/>
            <person name="Grigoriev I.V."/>
            <person name="Henry S.A."/>
            <person name="Pawlowska T.E."/>
        </authorList>
    </citation>
    <scope>NUCLEOTIDE SEQUENCE [LARGE SCALE GENOMIC DNA]</scope>
    <source>
        <strain evidence="1 2">ATCC 11559</strain>
    </source>
</reference>
<evidence type="ECO:0000313" key="1">
    <source>
        <dbReference type="EMBL" id="ORE19286.1"/>
    </source>
</evidence>
<name>A0A1X0S4U5_RHIZD</name>
<protein>
    <submittedName>
        <fullName evidence="1">Uncharacterized protein</fullName>
    </submittedName>
</protein>